<dbReference type="InParanoid" id="A0A2V0NZC9"/>
<feature type="domain" description="FCP1 homology" evidence="2">
    <location>
        <begin position="268"/>
        <end position="426"/>
    </location>
</feature>
<dbReference type="Pfam" id="PF03031">
    <property type="entry name" value="NIF"/>
    <property type="match status" value="1"/>
</dbReference>
<evidence type="ECO:0000313" key="3">
    <source>
        <dbReference type="EMBL" id="GBF92984.1"/>
    </source>
</evidence>
<feature type="compositionally biased region" description="Gly residues" evidence="1">
    <location>
        <begin position="67"/>
        <end position="77"/>
    </location>
</feature>
<dbReference type="FunFam" id="3.40.50.1000:FF:000093">
    <property type="entry name" value="NLI interacting factor-like phosphatase family protein"/>
    <property type="match status" value="1"/>
</dbReference>
<feature type="region of interest" description="Disordered" evidence="1">
    <location>
        <begin position="1"/>
        <end position="97"/>
    </location>
</feature>
<organism evidence="3 4">
    <name type="scientific">Raphidocelis subcapitata</name>
    <dbReference type="NCBI Taxonomy" id="307507"/>
    <lineage>
        <taxon>Eukaryota</taxon>
        <taxon>Viridiplantae</taxon>
        <taxon>Chlorophyta</taxon>
        <taxon>core chlorophytes</taxon>
        <taxon>Chlorophyceae</taxon>
        <taxon>CS clade</taxon>
        <taxon>Sphaeropleales</taxon>
        <taxon>Selenastraceae</taxon>
        <taxon>Raphidocelis</taxon>
    </lineage>
</organism>
<name>A0A2V0NZC9_9CHLO</name>
<dbReference type="AlphaFoldDB" id="A0A2V0NZC9"/>
<dbReference type="PROSITE" id="PS50969">
    <property type="entry name" value="FCP1"/>
    <property type="match status" value="1"/>
</dbReference>
<dbReference type="InterPro" id="IPR023214">
    <property type="entry name" value="HAD_sf"/>
</dbReference>
<protein>
    <submittedName>
        <fullName evidence="3">Carboxy-terminal domain RNA polymerase II polypeptide A small phosphatase</fullName>
    </submittedName>
</protein>
<dbReference type="NCBIfam" id="TIGR02251">
    <property type="entry name" value="HIF-SF_euk"/>
    <property type="match status" value="1"/>
</dbReference>
<dbReference type="GO" id="GO:0016791">
    <property type="term" value="F:phosphatase activity"/>
    <property type="evidence" value="ECO:0007669"/>
    <property type="project" value="InterPro"/>
</dbReference>
<dbReference type="PANTHER" id="PTHR12210">
    <property type="entry name" value="DULLARD PROTEIN PHOSPHATASE"/>
    <property type="match status" value="1"/>
</dbReference>
<dbReference type="STRING" id="307507.A0A2V0NZC9"/>
<gene>
    <name evidence="3" type="ORF">Rsub_05820</name>
</gene>
<evidence type="ECO:0000313" key="4">
    <source>
        <dbReference type="Proteomes" id="UP000247498"/>
    </source>
</evidence>
<proteinExistence type="predicted"/>
<feature type="compositionally biased region" description="Pro residues" evidence="1">
    <location>
        <begin position="447"/>
        <end position="459"/>
    </location>
</feature>
<evidence type="ECO:0000259" key="2">
    <source>
        <dbReference type="PROSITE" id="PS50969"/>
    </source>
</evidence>
<evidence type="ECO:0000256" key="1">
    <source>
        <dbReference type="SAM" id="MobiDB-lite"/>
    </source>
</evidence>
<dbReference type="InterPro" id="IPR036412">
    <property type="entry name" value="HAD-like_sf"/>
</dbReference>
<dbReference type="OrthoDB" id="277011at2759"/>
<feature type="region of interest" description="Disordered" evidence="1">
    <location>
        <begin position="447"/>
        <end position="466"/>
    </location>
</feature>
<feature type="compositionally biased region" description="Low complexity" evidence="1">
    <location>
        <begin position="28"/>
        <end position="50"/>
    </location>
</feature>
<dbReference type="EMBL" id="BDRX01000036">
    <property type="protein sequence ID" value="GBF92984.1"/>
    <property type="molecule type" value="Genomic_DNA"/>
</dbReference>
<accession>A0A2V0NZC9</accession>
<comment type="caution">
    <text evidence="3">The sequence shown here is derived from an EMBL/GenBank/DDBJ whole genome shotgun (WGS) entry which is preliminary data.</text>
</comment>
<dbReference type="SMART" id="SM00577">
    <property type="entry name" value="CPDc"/>
    <property type="match status" value="1"/>
</dbReference>
<dbReference type="Proteomes" id="UP000247498">
    <property type="component" value="Unassembled WGS sequence"/>
</dbReference>
<dbReference type="InterPro" id="IPR004274">
    <property type="entry name" value="FCP1_dom"/>
</dbReference>
<reference evidence="3 4" key="1">
    <citation type="journal article" date="2018" name="Sci. Rep.">
        <title>Raphidocelis subcapitata (=Pseudokirchneriella subcapitata) provides an insight into genome evolution and environmental adaptations in the Sphaeropleales.</title>
        <authorList>
            <person name="Suzuki S."/>
            <person name="Yamaguchi H."/>
            <person name="Nakajima N."/>
            <person name="Kawachi M."/>
        </authorList>
    </citation>
    <scope>NUCLEOTIDE SEQUENCE [LARGE SCALE GENOMIC DNA]</scope>
    <source>
        <strain evidence="3 4">NIES-35</strain>
    </source>
</reference>
<dbReference type="CDD" id="cd07521">
    <property type="entry name" value="HAD_FCP1-like"/>
    <property type="match status" value="1"/>
</dbReference>
<dbReference type="Gene3D" id="3.40.50.1000">
    <property type="entry name" value="HAD superfamily/HAD-like"/>
    <property type="match status" value="1"/>
</dbReference>
<dbReference type="InterPro" id="IPR050365">
    <property type="entry name" value="TIM50"/>
</dbReference>
<keyword evidence="4" id="KW-1185">Reference proteome</keyword>
<dbReference type="SUPFAM" id="SSF56784">
    <property type="entry name" value="HAD-like"/>
    <property type="match status" value="1"/>
</dbReference>
<sequence length="511" mass="50984">MRDDAEPHQGGAAHLLRPAKGIREAVDDVAAPADAGRSEPAAPGGNAAASPPAPGGPGVRPPAVAGGSSGSGSGSSRGGSSRRGRRSGGSGGAAAAGAGWKGRFRSMLCCIAPPPPPAPPAGPMAAGACGGGGTGADGAAVPVAAAAQQQLQHQEQQHPAVVVSVSASAASAAAAAAGDHERRGCLPLAFGGGAGGAAPPAAAAAAAPHLHPLPPPAFSSGCDPANPITSVGAPLPAAASAALARFPFSPPVPPRAYAQAVIGAKRPEDAGKKTLVLDLDETLVHSSFKPIPNPDYIIPVEIDGRMVDVYVLKRPWLDHFMATVGPRFEVVVFTASLAKYADPLLDLMDTAGNVRWRLFREACCPFEGNYVKDLLCLGRDLSGVIIVDNSPHSYVFQPDNAVPISTFIDDMEDQELLEILPQLLKVEAVDDVRALLGPQNVAGYLAPPPAPAPAPPLPSPRGDASADADECDACDAACACERGGAAAPAAAAGKALAAAAPAALAPLGVRC</sequence>
<dbReference type="InterPro" id="IPR011948">
    <property type="entry name" value="Dullard_phosphatase"/>
</dbReference>